<dbReference type="SUPFAM" id="SSF144083">
    <property type="entry name" value="Magnesium transport protein CorA, transmembrane region"/>
    <property type="match status" value="1"/>
</dbReference>
<dbReference type="Proteomes" id="UP000293360">
    <property type="component" value="Unassembled WGS sequence"/>
</dbReference>
<reference evidence="7 8" key="1">
    <citation type="submission" date="2018-06" db="EMBL/GenBank/DDBJ databases">
        <title>Complete Genomes of Monosporascus.</title>
        <authorList>
            <person name="Robinson A.J."/>
            <person name="Natvig D.O."/>
        </authorList>
    </citation>
    <scope>NUCLEOTIDE SEQUENCE [LARGE SCALE GENOMIC DNA]</scope>
    <source>
        <strain evidence="7 8">CBS 110550</strain>
    </source>
</reference>
<dbReference type="AlphaFoldDB" id="A0A4V1XC40"/>
<feature type="transmembrane region" description="Helical" evidence="6">
    <location>
        <begin position="374"/>
        <end position="396"/>
    </location>
</feature>
<keyword evidence="3 6" id="KW-1133">Transmembrane helix</keyword>
<evidence type="ECO:0000313" key="7">
    <source>
        <dbReference type="EMBL" id="RYP08419.1"/>
    </source>
</evidence>
<feature type="region of interest" description="Disordered" evidence="5">
    <location>
        <begin position="1"/>
        <end position="20"/>
    </location>
</feature>
<comment type="caution">
    <text evidence="7">The sequence shown here is derived from an EMBL/GenBank/DDBJ whole genome shotgun (WGS) entry which is preliminary data.</text>
</comment>
<evidence type="ECO:0000256" key="2">
    <source>
        <dbReference type="ARBA" id="ARBA00022692"/>
    </source>
</evidence>
<evidence type="ECO:0000313" key="8">
    <source>
        <dbReference type="Proteomes" id="UP000293360"/>
    </source>
</evidence>
<organism evidence="7 8">
    <name type="scientific">Monosporascus ibericus</name>
    <dbReference type="NCBI Taxonomy" id="155417"/>
    <lineage>
        <taxon>Eukaryota</taxon>
        <taxon>Fungi</taxon>
        <taxon>Dikarya</taxon>
        <taxon>Ascomycota</taxon>
        <taxon>Pezizomycotina</taxon>
        <taxon>Sordariomycetes</taxon>
        <taxon>Xylariomycetidae</taxon>
        <taxon>Xylariales</taxon>
        <taxon>Xylariales incertae sedis</taxon>
        <taxon>Monosporascus</taxon>
    </lineage>
</organism>
<evidence type="ECO:0000256" key="3">
    <source>
        <dbReference type="ARBA" id="ARBA00022989"/>
    </source>
</evidence>
<dbReference type="InterPro" id="IPR045863">
    <property type="entry name" value="CorA_TM1_TM2"/>
</dbReference>
<protein>
    <submittedName>
        <fullName evidence="7">Uncharacterized protein</fullName>
    </submittedName>
</protein>
<accession>A0A4V1XC40</accession>
<sequence>MAEQSMTREGDDKVVPSHSNDLRPIAAFPEDRYLALLQIAKRKWFPDLQLAQNREPPRAAFLTFIKEKKVPEVEKVDDVSGLRNHLDKLNTAAHPNGAGASTHEPGLIHHQLAETLIVVDPPISTSVRLMGTTPESPERQVFPPDAGATYSESPAKSRVIVGRMHPYNYMDVLSLDRLDWNAWQDLQLWSDWNSWAEEPGRDALHRPELPARLPRMLSTFDDILLLFSSGLYAPAATASGCTEVGRRLALSAWTAYLRVVESHLIGFGFKVSLGSATRDDILKTDLLDTLWTTPWANRTFGSIIEAKLMLKMDSYHLGHNIRMLRVGRDTVTVGDWETEEWKGLLVVLERLEKTLDSYGEAYVQAVENNNARDVGFLTSLATIFVPVSLVAGILSMGGEFAAGQNRFWVFWASSVPLIIVGLVFLFTPIARSAQGSTGRWIRWIKGAFDPVKSMWGKSGKGKEKGRRVIV</sequence>
<evidence type="ECO:0000256" key="1">
    <source>
        <dbReference type="ARBA" id="ARBA00004141"/>
    </source>
</evidence>
<dbReference type="GO" id="GO:0016020">
    <property type="term" value="C:membrane"/>
    <property type="evidence" value="ECO:0007669"/>
    <property type="project" value="UniProtKB-SubCell"/>
</dbReference>
<feature type="transmembrane region" description="Helical" evidence="6">
    <location>
        <begin position="408"/>
        <end position="430"/>
    </location>
</feature>
<keyword evidence="2 6" id="KW-0812">Transmembrane</keyword>
<gene>
    <name evidence="7" type="ORF">DL764_001907</name>
</gene>
<name>A0A4V1XC40_9PEZI</name>
<dbReference type="OrthoDB" id="5428055at2759"/>
<comment type="subcellular location">
    <subcellularLocation>
        <location evidence="1">Membrane</location>
        <topology evidence="1">Multi-pass membrane protein</topology>
    </subcellularLocation>
</comment>
<evidence type="ECO:0000256" key="6">
    <source>
        <dbReference type="SAM" id="Phobius"/>
    </source>
</evidence>
<proteinExistence type="predicted"/>
<feature type="region of interest" description="Disordered" evidence="5">
    <location>
        <begin position="131"/>
        <end position="150"/>
    </location>
</feature>
<keyword evidence="4 6" id="KW-0472">Membrane</keyword>
<dbReference type="STRING" id="155417.A0A4V1XC40"/>
<dbReference type="EMBL" id="QJNU01000064">
    <property type="protein sequence ID" value="RYP08419.1"/>
    <property type="molecule type" value="Genomic_DNA"/>
</dbReference>
<keyword evidence="8" id="KW-1185">Reference proteome</keyword>
<dbReference type="Gene3D" id="1.20.58.340">
    <property type="entry name" value="Magnesium transport protein CorA, transmembrane region"/>
    <property type="match status" value="1"/>
</dbReference>
<evidence type="ECO:0000256" key="4">
    <source>
        <dbReference type="ARBA" id="ARBA00023136"/>
    </source>
</evidence>
<feature type="compositionally biased region" description="Basic and acidic residues" evidence="5">
    <location>
        <begin position="1"/>
        <end position="15"/>
    </location>
</feature>
<evidence type="ECO:0000256" key="5">
    <source>
        <dbReference type="SAM" id="MobiDB-lite"/>
    </source>
</evidence>